<dbReference type="AlphaFoldDB" id="A0A4R3Y0L9"/>
<gene>
    <name evidence="1" type="ORF">EDC63_11095</name>
</gene>
<evidence type="ECO:0000313" key="1">
    <source>
        <dbReference type="EMBL" id="TCV85206.1"/>
    </source>
</evidence>
<dbReference type="EMBL" id="SMCO01000010">
    <property type="protein sequence ID" value="TCV85206.1"/>
    <property type="molecule type" value="Genomic_DNA"/>
</dbReference>
<dbReference type="Gene3D" id="2.30.30.40">
    <property type="entry name" value="SH3 Domains"/>
    <property type="match status" value="1"/>
</dbReference>
<dbReference type="InterPro" id="IPR036028">
    <property type="entry name" value="SH3-like_dom_sf"/>
</dbReference>
<dbReference type="InterPro" id="IPR010466">
    <property type="entry name" value="DUF1058"/>
</dbReference>
<dbReference type="SUPFAM" id="SSF50044">
    <property type="entry name" value="SH3-domain"/>
    <property type="match status" value="1"/>
</dbReference>
<comment type="caution">
    <text evidence="1">The sequence shown here is derived from an EMBL/GenBank/DDBJ whole genome shotgun (WGS) entry which is preliminary data.</text>
</comment>
<proteinExistence type="predicted"/>
<name>A0A4R3Y0L9_9PROT</name>
<protein>
    <submittedName>
        <fullName evidence="1">SH3 domain-containing protein</fullName>
    </submittedName>
</protein>
<accession>A0A4R3Y0L9</accession>
<evidence type="ECO:0000313" key="2">
    <source>
        <dbReference type="Proteomes" id="UP000295367"/>
    </source>
</evidence>
<dbReference type="PROSITE" id="PS51257">
    <property type="entry name" value="PROKAR_LIPOPROTEIN"/>
    <property type="match status" value="1"/>
</dbReference>
<dbReference type="RefSeq" id="WP_124945368.1">
    <property type="nucleotide sequence ID" value="NZ_BHVT01000010.1"/>
</dbReference>
<organism evidence="1 2">
    <name type="scientific">Sulfurirhabdus autotrophica</name>
    <dbReference type="NCBI Taxonomy" id="1706046"/>
    <lineage>
        <taxon>Bacteria</taxon>
        <taxon>Pseudomonadati</taxon>
        <taxon>Pseudomonadota</taxon>
        <taxon>Betaproteobacteria</taxon>
        <taxon>Nitrosomonadales</taxon>
        <taxon>Sulfuricellaceae</taxon>
        <taxon>Sulfurirhabdus</taxon>
    </lineage>
</organism>
<sequence>MKNKALIFLSGVLGACLLLSTTTWALEFRSIAANATIMYDAPSLKANRLFIASQYYPVEVVVSLEHWAKVRDISGDLTWVEKEKLSEKRTVMVNVPLADIMQAPDSKSPLAFQAEQRVALELLEFSTPGWVKVRHRDGQNGYIPISQVWGI</sequence>
<dbReference type="OrthoDB" id="5297720at2"/>
<dbReference type="Pfam" id="PF06347">
    <property type="entry name" value="SH3_4"/>
    <property type="match status" value="2"/>
</dbReference>
<dbReference type="Proteomes" id="UP000295367">
    <property type="component" value="Unassembled WGS sequence"/>
</dbReference>
<reference evidence="1 2" key="1">
    <citation type="submission" date="2019-03" db="EMBL/GenBank/DDBJ databases">
        <title>Genomic Encyclopedia of Type Strains, Phase IV (KMG-IV): sequencing the most valuable type-strain genomes for metagenomic binning, comparative biology and taxonomic classification.</title>
        <authorList>
            <person name="Goeker M."/>
        </authorList>
    </citation>
    <scope>NUCLEOTIDE SEQUENCE [LARGE SCALE GENOMIC DNA]</scope>
    <source>
        <strain evidence="1 2">DSM 100309</strain>
    </source>
</reference>
<keyword evidence="2" id="KW-1185">Reference proteome</keyword>